<dbReference type="RefSeq" id="WP_121377317.1">
    <property type="nucleotide sequence ID" value="NZ_RBLC01000005.1"/>
</dbReference>
<reference evidence="2 3" key="1">
    <citation type="submission" date="2018-10" db="EMBL/GenBank/DDBJ databases">
        <title>Genomic Encyclopedia of Archaeal and Bacterial Type Strains, Phase II (KMG-II): from individual species to whole genera.</title>
        <authorList>
            <person name="Goeker M."/>
        </authorList>
    </citation>
    <scope>NUCLEOTIDE SEQUENCE [LARGE SCALE GENOMIC DNA]</scope>
    <source>
        <strain evidence="2 3">DSM 29537</strain>
    </source>
</reference>
<feature type="signal peptide" evidence="1">
    <location>
        <begin position="1"/>
        <end position="19"/>
    </location>
</feature>
<dbReference type="OrthoDB" id="861310at2"/>
<comment type="caution">
    <text evidence="2">The sequence shown here is derived from an EMBL/GenBank/DDBJ whole genome shotgun (WGS) entry which is preliminary data.</text>
</comment>
<dbReference type="AlphaFoldDB" id="A0A495M398"/>
<proteinExistence type="predicted"/>
<name>A0A495M398_9FLAO</name>
<dbReference type="Proteomes" id="UP000277579">
    <property type="component" value="Unassembled WGS sequence"/>
</dbReference>
<keyword evidence="3" id="KW-1185">Reference proteome</keyword>
<evidence type="ECO:0008006" key="4">
    <source>
        <dbReference type="Google" id="ProtNLM"/>
    </source>
</evidence>
<protein>
    <recommendedName>
        <fullName evidence="4">DUF4932 domain-containing protein</fullName>
    </recommendedName>
</protein>
<evidence type="ECO:0000313" key="2">
    <source>
        <dbReference type="EMBL" id="RKS19083.1"/>
    </source>
</evidence>
<evidence type="ECO:0000313" key="3">
    <source>
        <dbReference type="Proteomes" id="UP000277579"/>
    </source>
</evidence>
<accession>A0A495M398</accession>
<evidence type="ECO:0000256" key="1">
    <source>
        <dbReference type="SAM" id="SignalP"/>
    </source>
</evidence>
<gene>
    <name evidence="2" type="ORF">CLV94_3034</name>
</gene>
<sequence length="461" mass="54353">MAYRFLFLWLCFFTAAAFAQKPVFNIRFSEQLAVFVFVQEIHPDRRDNPFKTEFTKSKYNTEKYQKLIAEMDTLAIDYTYHFSEYPYGSKIPGMTTEFLKKNLIATDNLKEFKNRSAGLVTNKPLIRLADIISEFTPIYRELIYEPNKKEFEKQLADIQEYSRAHNISGYFETGLAFYGSSWDSSIPFEVAFYPLPNSEGFTAQAFYNNFVSAVQTDLTDHVSLFSVMLHEIYHIVYDEQPLALKKQLYASFKQNPSKNSAYAYMLLNEVLATALGNGYVMEKLNGTLDEGKWYNWKYINEMAKKSYPLVLKYITEKKAMDKEFVDAYIQLYDDNFPNWSNEMDNIMCFRYMISDNKEDFRTIRQQYKRRSMTEEEDQVTENSIEKMKAVPMTKIIIVSKDHAAKLELIKRKFPELKNWKYKKDKEFTYNILLGDKTQLFIINQINTPTEKLIEKLAVQKQ</sequence>
<feature type="chain" id="PRO_5019724271" description="DUF4932 domain-containing protein" evidence="1">
    <location>
        <begin position="20"/>
        <end position="461"/>
    </location>
</feature>
<keyword evidence="1" id="KW-0732">Signal</keyword>
<organism evidence="2 3">
    <name type="scientific">Flavobacterium endophyticum</name>
    <dbReference type="NCBI Taxonomy" id="1540163"/>
    <lineage>
        <taxon>Bacteria</taxon>
        <taxon>Pseudomonadati</taxon>
        <taxon>Bacteroidota</taxon>
        <taxon>Flavobacteriia</taxon>
        <taxon>Flavobacteriales</taxon>
        <taxon>Flavobacteriaceae</taxon>
        <taxon>Flavobacterium</taxon>
    </lineage>
</organism>
<dbReference type="EMBL" id="RBLC01000005">
    <property type="protein sequence ID" value="RKS19083.1"/>
    <property type="molecule type" value="Genomic_DNA"/>
</dbReference>